<keyword evidence="2" id="KW-1185">Reference proteome</keyword>
<protein>
    <recommendedName>
        <fullName evidence="3">Knr4/Smi1-like domain-containing protein</fullName>
    </recommendedName>
</protein>
<name>A0A1B6W043_9NEIS</name>
<dbReference type="RefSeq" id="WP_064089374.1">
    <property type="nucleotide sequence ID" value="NZ_LXSQ01000012.1"/>
</dbReference>
<organism evidence="1 2">
    <name type="scientific">Eikenella halliae</name>
    <dbReference type="NCBI Taxonomy" id="1795832"/>
    <lineage>
        <taxon>Bacteria</taxon>
        <taxon>Pseudomonadati</taxon>
        <taxon>Pseudomonadota</taxon>
        <taxon>Betaproteobacteria</taxon>
        <taxon>Neisseriales</taxon>
        <taxon>Neisseriaceae</taxon>
        <taxon>Eikenella</taxon>
    </lineage>
</organism>
<proteinExistence type="predicted"/>
<dbReference type="EMBL" id="LXSQ01000012">
    <property type="protein sequence ID" value="OAM43624.1"/>
    <property type="molecule type" value="Genomic_DNA"/>
</dbReference>
<evidence type="ECO:0008006" key="3">
    <source>
        <dbReference type="Google" id="ProtNLM"/>
    </source>
</evidence>
<dbReference type="Proteomes" id="UP000077726">
    <property type="component" value="Unassembled WGS sequence"/>
</dbReference>
<sequence length="152" mass="17804">MRLVELVKHYRAKLNILPDAVLIGEIPDGIDEIPDELKKFLVLEHQDFLKICNGGAFGDIVLWSTDEILDNQFRVPSIFKDKAYEIGQVLYEPVFLDRISKQIRFEVDIEIICPFDHFITNYIFGDNYSNIFTNAAQDDMWFDFVERNKPLE</sequence>
<dbReference type="AlphaFoldDB" id="A0A1B6W043"/>
<evidence type="ECO:0000313" key="2">
    <source>
        <dbReference type="Proteomes" id="UP000077726"/>
    </source>
</evidence>
<accession>A0A1B6W043</accession>
<evidence type="ECO:0000313" key="1">
    <source>
        <dbReference type="EMBL" id="OAM43624.1"/>
    </source>
</evidence>
<dbReference type="OrthoDB" id="8611321at2"/>
<gene>
    <name evidence="1" type="ORF">A7Q00_04200</name>
</gene>
<reference evidence="2" key="1">
    <citation type="submission" date="2016-05" db="EMBL/GenBank/DDBJ databases">
        <title>Draft genome of Corynebacterium afermentans subsp. afermentans LCDC 88199T.</title>
        <authorList>
            <person name="Bernier A.-M."/>
            <person name="Bernard K."/>
        </authorList>
    </citation>
    <scope>NUCLEOTIDE SEQUENCE [LARGE SCALE GENOMIC DNA]</scope>
    <source>
        <strain evidence="2">NML130454</strain>
    </source>
</reference>
<comment type="caution">
    <text evidence="1">The sequence shown here is derived from an EMBL/GenBank/DDBJ whole genome shotgun (WGS) entry which is preliminary data.</text>
</comment>